<dbReference type="SUPFAM" id="SSF48371">
    <property type="entry name" value="ARM repeat"/>
    <property type="match status" value="1"/>
</dbReference>
<feature type="region of interest" description="Disordered" evidence="1">
    <location>
        <begin position="1013"/>
        <end position="1035"/>
    </location>
</feature>
<proteinExistence type="predicted"/>
<reference evidence="2" key="1">
    <citation type="submission" date="2013-10" db="EMBL/GenBank/DDBJ databases">
        <title>Genomic analysis of the causative agents of coccidiosis in chickens.</title>
        <authorList>
            <person name="Reid A.J."/>
            <person name="Blake D."/>
            <person name="Billington K."/>
            <person name="Browne H."/>
            <person name="Dunn M."/>
            <person name="Hung S."/>
            <person name="Kawahara F."/>
            <person name="Miranda-Saavedra D."/>
            <person name="Mourier T."/>
            <person name="Nagra H."/>
            <person name="Otto T.D."/>
            <person name="Rawlings N."/>
            <person name="Sanchez A."/>
            <person name="Sanders M."/>
            <person name="Subramaniam C."/>
            <person name="Tay Y."/>
            <person name="Dear P."/>
            <person name="Doerig C."/>
            <person name="Gruber A."/>
            <person name="Parkinson J."/>
            <person name="Shirley M."/>
            <person name="Wan K.L."/>
            <person name="Berriman M."/>
            <person name="Tomley F."/>
            <person name="Pain A."/>
        </authorList>
    </citation>
    <scope>NUCLEOTIDE SEQUENCE [LARGE SCALE GENOMIC DNA]</scope>
    <source>
        <strain evidence="2">Houghton</strain>
    </source>
</reference>
<dbReference type="Proteomes" id="UP000030747">
    <property type="component" value="Unassembled WGS sequence"/>
</dbReference>
<feature type="region of interest" description="Disordered" evidence="1">
    <location>
        <begin position="1139"/>
        <end position="1166"/>
    </location>
</feature>
<gene>
    <name evidence="2" type="ORF">ETH_00026905</name>
</gene>
<name>U6KID6_EIMTE</name>
<keyword evidence="3" id="KW-1185">Reference proteome</keyword>
<dbReference type="VEuPathDB" id="ToxoDB:ETH_00026905"/>
<feature type="compositionally biased region" description="Polar residues" evidence="1">
    <location>
        <begin position="371"/>
        <end position="388"/>
    </location>
</feature>
<organism evidence="2 3">
    <name type="scientific">Eimeria tenella</name>
    <name type="common">Coccidian parasite</name>
    <dbReference type="NCBI Taxonomy" id="5802"/>
    <lineage>
        <taxon>Eukaryota</taxon>
        <taxon>Sar</taxon>
        <taxon>Alveolata</taxon>
        <taxon>Apicomplexa</taxon>
        <taxon>Conoidasida</taxon>
        <taxon>Coccidia</taxon>
        <taxon>Eucoccidiorida</taxon>
        <taxon>Eimeriorina</taxon>
        <taxon>Eimeriidae</taxon>
        <taxon>Eimeria</taxon>
    </lineage>
</organism>
<dbReference type="OrthoDB" id="346521at2759"/>
<protein>
    <submittedName>
        <fullName evidence="2">Uncharacterized protein</fullName>
    </submittedName>
</protein>
<feature type="region of interest" description="Disordered" evidence="1">
    <location>
        <begin position="1"/>
        <end position="21"/>
    </location>
</feature>
<evidence type="ECO:0000256" key="1">
    <source>
        <dbReference type="SAM" id="MobiDB-lite"/>
    </source>
</evidence>
<dbReference type="VEuPathDB" id="ToxoDB:ETH2_1427200"/>
<accession>U6KID6</accession>
<dbReference type="OMA" id="WNACNSI"/>
<dbReference type="GeneID" id="25254477"/>
<feature type="region of interest" description="Disordered" evidence="1">
    <location>
        <begin position="371"/>
        <end position="430"/>
    </location>
</feature>
<feature type="compositionally biased region" description="Polar residues" evidence="1">
    <location>
        <begin position="1300"/>
        <end position="1310"/>
    </location>
</feature>
<sequence length="1825" mass="195360">MAQMGAPSGAHRDSYCPPGTRLTHDEVQLNRQSRRQLDYPSADALRGSTYTAQQQKHQAQLCRRLLGALQRFCDDDQDHPQGRREQQNQQHRLPASLATLADRACACAESGDARGATAAVVSFLKDFVVYSNPPAGTHHQQKGLLEPAGVAVEAAQAALFILSDYCRSSITANAAELIVQRHTICCVCALLRAAPQLGSAGSAALKEALAVAAAAVVVLHRVLGSEPRPRTDRGMQRYLQQQQLQRQQQQHILASGLAASQPKHIAVARALLLSIHSLLAELARTKNTTGAATKAGLAGPENDKGVTFPAAAPPGAVGELSVELLLLLLPLALAEPSAAALQQPLQLRNAAAATGWGPSCGLATDFASTQESEIDSSKTARSPTTDQWTCMGRPWRRGLQESSVSSPSRRASGLPATRSDGDTAARQSESASRGHALRLECLRCIEGLLRLCGRELFAYWGLLLQCKGPRPLPRATPNCNAAASVVLPDFHSPAATDEQRPFPFTCSLRSKQTTEETVDKWLSKLLGMRHPVQHELPWACFATAEEGPKVCKAAVGCLCALLEASPLRQWPVIASTCMRCGPKAVLMKADDWEKLMRPLGFGVSESSSARSGGLEGIPHSLGCPALPTRQQQSAGPGSYTSLSCTVAQVSRCAVFSLLSLVCYGLAEETPHADSGTANPSADFSANAALISRRTGVGSAAEVIRTASADAASEPALLQCGPIHQHSTLAYAGPPNEKESLNSHAGAALRGLAEVLPALPVGILQPGIAAAALRLAHPVVFLLTEALCVQLKRQQLLIEQHSQPQQQQQELSCNFCTTVKITEVTAYEQPNLSTSAANIIKRSKAASTCTEVGTASAAASSADTASPSQAAKNRNCERSRVLIYEQEKNKQPQRDIVSLDGYEFFVAQVLARGTPALRLVGPTLSMVAAVVGKKQRLSQIAEALLVPLRRGGAITGPCSLPSLICKSLQTLVLMWQNCLCILTPPAHEDSTMAHLSSTAEYQGSKEDCIKKKKLQSRENAPPAATTHARGQPKGAVDSGICSSCERSGLAVLEGLFSVLQAISRRYPQVLLLPQATRTSSTATEAEVKCCQAHHFGCLQSEKEGSFTSLLRTLFSSAYVAGRCKGIQIALEVLGGYGAPAAAEQDEDPNGRPASPHEFVSSGTSSNLSEPLSCKDFLKHSRATLVSLLQSELVSPLMTGAPTAPASLPVKQHQERHGQEQQQQKEQKYHPDQLSGACVLLCRLTFEEWQRHRLINCHILRALRSAVLPLYHRSLRVAAAAALGAFSAHTLTLAQQQQSSSLPRSETATNAATGAPGDTALGEHELDTEGLLREAIQILLQQLADPLHDVRAASLCAICEAAGALRQHAEQQRGEQQQQQKQQEHLQKQFPFQGQNCCVGAPATDLWEQVLKGVNDVLMQQQTSNSIAVAVGLRAIGAVVPLVLLPCLVDTEKNCQLGIPPTPQSGSRADLVVESQNESEAVCIGDPKVTSQRPLQEVMRSLVVLDGVLRPAWDHGAGRREDGDTPKTRGRQEMQEIEERQRFRSSTGDYAEEEATCAPHQQETTVAAAGASVKQLKLHWNACNSIRLLFSSTAAFQLLISGCCKFFKPLWMGACCCLHASQLTKVRSHAAAALAAMVQHLRTPLRRSGKNMKASVESGSTGFEGTPIQQLHCASCMAPLLTQAWKALTAAAADTSGLPSSLNSEARQGRRAVLSRYKDSLRWNLESLVDCGLLRHTEELLAATCAHVNFDTSKVDPSEREPAKFTAFGGTQMPEWALSCDYCSAVGDKPSTTDATVFEALKEAAEEGMQAGSFERVKLQPDVGACR</sequence>
<feature type="compositionally biased region" description="Low complexity" evidence="1">
    <location>
        <begin position="402"/>
        <end position="412"/>
    </location>
</feature>
<feature type="region of interest" description="Disordered" evidence="1">
    <location>
        <begin position="1295"/>
        <end position="1320"/>
    </location>
</feature>
<dbReference type="InterPro" id="IPR016024">
    <property type="entry name" value="ARM-type_fold"/>
</dbReference>
<evidence type="ECO:0000313" key="2">
    <source>
        <dbReference type="EMBL" id="CDJ37699.1"/>
    </source>
</evidence>
<feature type="region of interest" description="Disordered" evidence="1">
    <location>
        <begin position="1513"/>
        <end position="1532"/>
    </location>
</feature>
<feature type="region of interest" description="Disordered" evidence="1">
    <location>
        <begin position="1200"/>
        <end position="1227"/>
    </location>
</feature>
<dbReference type="EMBL" id="HG673774">
    <property type="protein sequence ID" value="CDJ37699.1"/>
    <property type="molecule type" value="Genomic_DNA"/>
</dbReference>
<dbReference type="RefSeq" id="XP_013228537.1">
    <property type="nucleotide sequence ID" value="XM_013373083.1"/>
</dbReference>
<evidence type="ECO:0000313" key="3">
    <source>
        <dbReference type="Proteomes" id="UP000030747"/>
    </source>
</evidence>
<feature type="compositionally biased region" description="Basic and acidic residues" evidence="1">
    <location>
        <begin position="1210"/>
        <end position="1227"/>
    </location>
</feature>
<reference evidence="2" key="2">
    <citation type="submission" date="2013-10" db="EMBL/GenBank/DDBJ databases">
        <authorList>
            <person name="Aslett M."/>
        </authorList>
    </citation>
    <scope>NUCLEOTIDE SEQUENCE [LARGE SCALE GENOMIC DNA]</scope>
    <source>
        <strain evidence="2">Houghton</strain>
    </source>
</reference>